<evidence type="ECO:0000313" key="11">
    <source>
        <dbReference type="Proteomes" id="UP000214688"/>
    </source>
</evidence>
<reference evidence="10 11" key="1">
    <citation type="journal article" date="2015" name="Int. J. Syst. Evol. Microbiol.">
        <title>Tumebacillus algifaecis sp. nov., isolated from decomposing algal scum.</title>
        <authorList>
            <person name="Wu Y.F."/>
            <person name="Zhang B."/>
            <person name="Xing P."/>
            <person name="Wu Q.L."/>
            <person name="Liu S.J."/>
        </authorList>
    </citation>
    <scope>NUCLEOTIDE SEQUENCE [LARGE SCALE GENOMIC DNA]</scope>
    <source>
        <strain evidence="10 11">THMBR28</strain>
    </source>
</reference>
<dbReference type="InterPro" id="IPR051449">
    <property type="entry name" value="ABC-2_transporter_component"/>
</dbReference>
<dbReference type="GO" id="GO:0140359">
    <property type="term" value="F:ABC-type transporter activity"/>
    <property type="evidence" value="ECO:0007669"/>
    <property type="project" value="InterPro"/>
</dbReference>
<organism evidence="10 11">
    <name type="scientific">Tumebacillus algifaecis</name>
    <dbReference type="NCBI Taxonomy" id="1214604"/>
    <lineage>
        <taxon>Bacteria</taxon>
        <taxon>Bacillati</taxon>
        <taxon>Bacillota</taxon>
        <taxon>Bacilli</taxon>
        <taxon>Bacillales</taxon>
        <taxon>Alicyclobacillaceae</taxon>
        <taxon>Tumebacillus</taxon>
    </lineage>
</organism>
<feature type="transmembrane region" description="Helical" evidence="8">
    <location>
        <begin position="198"/>
        <end position="217"/>
    </location>
</feature>
<keyword evidence="7 8" id="KW-0472">Membrane</keyword>
<dbReference type="PANTHER" id="PTHR30294">
    <property type="entry name" value="MEMBRANE COMPONENT OF ABC TRANSPORTER YHHJ-RELATED"/>
    <property type="match status" value="1"/>
</dbReference>
<feature type="transmembrane region" description="Helical" evidence="8">
    <location>
        <begin position="272"/>
        <end position="297"/>
    </location>
</feature>
<evidence type="ECO:0000256" key="4">
    <source>
        <dbReference type="ARBA" id="ARBA00022475"/>
    </source>
</evidence>
<evidence type="ECO:0000256" key="7">
    <source>
        <dbReference type="ARBA" id="ARBA00023136"/>
    </source>
</evidence>
<dbReference type="PANTHER" id="PTHR30294:SF45">
    <property type="entry name" value="LINEARMYCIN RESISTANCE PERMEASE PROTEIN LNRN"/>
    <property type="match status" value="1"/>
</dbReference>
<comment type="subcellular location">
    <subcellularLocation>
        <location evidence="1">Cell membrane</location>
        <topology evidence="1">Multi-pass membrane protein</topology>
    </subcellularLocation>
</comment>
<keyword evidence="5 8" id="KW-0812">Transmembrane</keyword>
<evidence type="ECO:0000313" key="10">
    <source>
        <dbReference type="EMBL" id="ASS74154.1"/>
    </source>
</evidence>
<evidence type="ECO:0000256" key="8">
    <source>
        <dbReference type="SAM" id="Phobius"/>
    </source>
</evidence>
<dbReference type="Pfam" id="PF12698">
    <property type="entry name" value="ABC2_membrane_3"/>
    <property type="match status" value="1"/>
</dbReference>
<dbReference type="InterPro" id="IPR047817">
    <property type="entry name" value="ABC2_TM_bact-type"/>
</dbReference>
<accession>A0A223CYC0</accession>
<protein>
    <recommendedName>
        <fullName evidence="9">ABC transmembrane type-2 domain-containing protein</fullName>
    </recommendedName>
</protein>
<evidence type="ECO:0000256" key="2">
    <source>
        <dbReference type="ARBA" id="ARBA00007783"/>
    </source>
</evidence>
<dbReference type="EMBL" id="CP022657">
    <property type="protein sequence ID" value="ASS74154.1"/>
    <property type="molecule type" value="Genomic_DNA"/>
</dbReference>
<keyword evidence="4" id="KW-1003">Cell membrane</keyword>
<evidence type="ECO:0000256" key="1">
    <source>
        <dbReference type="ARBA" id="ARBA00004651"/>
    </source>
</evidence>
<dbReference type="OrthoDB" id="266913at2"/>
<evidence type="ECO:0000256" key="3">
    <source>
        <dbReference type="ARBA" id="ARBA00022448"/>
    </source>
</evidence>
<evidence type="ECO:0000256" key="6">
    <source>
        <dbReference type="ARBA" id="ARBA00022989"/>
    </source>
</evidence>
<dbReference type="RefSeq" id="WP_094235413.1">
    <property type="nucleotide sequence ID" value="NZ_CP022657.1"/>
</dbReference>
<gene>
    <name evidence="10" type="ORF">CIG75_03550</name>
</gene>
<dbReference type="PROSITE" id="PS51012">
    <property type="entry name" value="ABC_TM2"/>
    <property type="match status" value="1"/>
</dbReference>
<dbReference type="Proteomes" id="UP000214688">
    <property type="component" value="Chromosome"/>
</dbReference>
<name>A0A223CYC0_9BACL</name>
<evidence type="ECO:0000256" key="5">
    <source>
        <dbReference type="ARBA" id="ARBA00022692"/>
    </source>
</evidence>
<feature type="transmembrane region" description="Helical" evidence="8">
    <location>
        <begin position="360"/>
        <end position="379"/>
    </location>
</feature>
<keyword evidence="11" id="KW-1185">Reference proteome</keyword>
<dbReference type="AlphaFoldDB" id="A0A223CYC0"/>
<comment type="similarity">
    <text evidence="2">Belongs to the ABC-2 integral membrane protein family.</text>
</comment>
<evidence type="ECO:0000259" key="9">
    <source>
        <dbReference type="PROSITE" id="PS51012"/>
    </source>
</evidence>
<dbReference type="Gene3D" id="3.40.1710.10">
    <property type="entry name" value="abc type-2 transporter like domain"/>
    <property type="match status" value="1"/>
</dbReference>
<dbReference type="GO" id="GO:0005886">
    <property type="term" value="C:plasma membrane"/>
    <property type="evidence" value="ECO:0007669"/>
    <property type="project" value="UniProtKB-SubCell"/>
</dbReference>
<dbReference type="KEGG" id="tab:CIG75_03550"/>
<feature type="transmembrane region" description="Helical" evidence="8">
    <location>
        <begin position="304"/>
        <end position="324"/>
    </location>
</feature>
<keyword evidence="3" id="KW-0813">Transport</keyword>
<sequence length="385" mass="41947">MNQILSLAMFEIKKVFRNRRSWIMMFLMPVLFTFIFGGLSTGGSSQTPLAIVDLDDSKLSKWLGHQIAADESLDIRPMERSAADTALHNKKIAGILEIPQGYEAALIAKQKVDVTFRHGPDLAIAKAIRGTVEDVTARAAVQVQAAMTWSQLGGGGDWQARFDTLTAKAETPLITVEAQTVTQNGLAKRMEYKSERSIGFTIMFVMMSLLTVTGTILEARKTGVWYRLLASPSSRLQVMSGYLLAFFLIGWIQFAILMGLSSLLFGVIWGDWIAQIVLVSALLICVVGLGLLIAGIVKTQEQQGAIGSIVIISTCMLGGVYWPLDIVSETMQKIANFVPQTWAMEGFTELIARGGTLADIGLQVGVLLAFGAAFLFAGITRVKFE</sequence>
<dbReference type="InterPro" id="IPR013525">
    <property type="entry name" value="ABC2_TM"/>
</dbReference>
<feature type="transmembrane region" description="Helical" evidence="8">
    <location>
        <begin position="21"/>
        <end position="39"/>
    </location>
</feature>
<keyword evidence="6 8" id="KW-1133">Transmembrane helix</keyword>
<feature type="domain" description="ABC transmembrane type-2" evidence="9">
    <location>
        <begin position="162"/>
        <end position="385"/>
    </location>
</feature>
<proteinExistence type="inferred from homology"/>
<feature type="transmembrane region" description="Helical" evidence="8">
    <location>
        <begin position="238"/>
        <end position="260"/>
    </location>
</feature>